<evidence type="ECO:0000313" key="12">
    <source>
        <dbReference type="Proteomes" id="UP001174677"/>
    </source>
</evidence>
<comment type="caution">
    <text evidence="11">The sequence shown here is derived from an EMBL/GenBank/DDBJ whole genome shotgun (WGS) entry which is preliminary data.</text>
</comment>
<dbReference type="SUPFAM" id="SSF51126">
    <property type="entry name" value="Pectin lyase-like"/>
    <property type="match status" value="1"/>
</dbReference>
<reference evidence="11" key="1">
    <citation type="journal article" date="2023" name="Plant Biotechnol. J.">
        <title>Chromosome-level wild Hevea brasiliensis genome provides new tools for genomic-assisted breeding and valuable loci to elevate rubber yield.</title>
        <authorList>
            <person name="Cheng H."/>
            <person name="Song X."/>
            <person name="Hu Y."/>
            <person name="Wu T."/>
            <person name="Yang Q."/>
            <person name="An Z."/>
            <person name="Feng S."/>
            <person name="Deng Z."/>
            <person name="Wu W."/>
            <person name="Zeng X."/>
            <person name="Tu M."/>
            <person name="Wang X."/>
            <person name="Huang H."/>
        </authorList>
    </citation>
    <scope>NUCLEOTIDE SEQUENCE</scope>
    <source>
        <strain evidence="11">MT/VB/25A 57/8</strain>
    </source>
</reference>
<feature type="transmembrane region" description="Helical" evidence="8">
    <location>
        <begin position="156"/>
        <end position="176"/>
    </location>
</feature>
<proteinExistence type="inferred from homology"/>
<evidence type="ECO:0000256" key="3">
    <source>
        <dbReference type="ARBA" id="ARBA00008891"/>
    </source>
</evidence>
<dbReference type="PANTHER" id="PTHR31321">
    <property type="entry name" value="ACYL-COA THIOESTER HYDROLASE YBHC-RELATED"/>
    <property type="match status" value="1"/>
</dbReference>
<keyword evidence="8" id="KW-1133">Transmembrane helix</keyword>
<dbReference type="InterPro" id="IPR012334">
    <property type="entry name" value="Pectin_lyas_fold"/>
</dbReference>
<evidence type="ECO:0000256" key="9">
    <source>
        <dbReference type="SAM" id="SignalP"/>
    </source>
</evidence>
<comment type="pathway">
    <text evidence="2">Glycan metabolism; pectin degradation; 2-dehydro-3-deoxy-D-gluconate from pectin: step 1/5.</text>
</comment>
<dbReference type="InterPro" id="IPR000070">
    <property type="entry name" value="Pectinesterase_cat"/>
</dbReference>
<dbReference type="Gene3D" id="2.160.20.10">
    <property type="entry name" value="Single-stranded right-handed beta-helix, Pectin lyase-like"/>
    <property type="match status" value="1"/>
</dbReference>
<keyword evidence="8" id="KW-0812">Transmembrane</keyword>
<keyword evidence="5" id="KW-0964">Secreted</keyword>
<keyword evidence="12" id="KW-1185">Reference proteome</keyword>
<name>A0ABQ9M1D9_HEVBR</name>
<sequence length="309" mass="34237">MKLLFLLLLLENNANSLFTPNGSNSKSKTNVFFQACSLPESQKKVQPLFNNKSEQKKSSSGDFITAQKAINSMPVVNNYRVAISMSAGTYRFSKVRCWCKQDNHKWDDTEDKMGQGGPPFGTYGSATFAINSGHPLGTYGSATFAINSPYFIAKNITFMVSLIIFILSAISSSIALRISADIAAFIGCKFIGAQDNLYDHIGRHYYKECYIEDSVDFIFGNGLSLYEDCHLHAITNSFAALTTQKRDNLLQETGFSFVKLQGHGVCTSGQGQGSDFVGRVSWSRVLTEQEARPFISIGFIESHEWLPRS</sequence>
<keyword evidence="8" id="KW-0472">Membrane</keyword>
<organism evidence="11 12">
    <name type="scientific">Hevea brasiliensis</name>
    <name type="common">Para rubber tree</name>
    <name type="synonym">Siphonia brasiliensis</name>
    <dbReference type="NCBI Taxonomy" id="3981"/>
    <lineage>
        <taxon>Eukaryota</taxon>
        <taxon>Viridiplantae</taxon>
        <taxon>Streptophyta</taxon>
        <taxon>Embryophyta</taxon>
        <taxon>Tracheophyta</taxon>
        <taxon>Spermatophyta</taxon>
        <taxon>Magnoliopsida</taxon>
        <taxon>eudicotyledons</taxon>
        <taxon>Gunneridae</taxon>
        <taxon>Pentapetalae</taxon>
        <taxon>rosids</taxon>
        <taxon>fabids</taxon>
        <taxon>Malpighiales</taxon>
        <taxon>Euphorbiaceae</taxon>
        <taxon>Crotonoideae</taxon>
        <taxon>Micrandreae</taxon>
        <taxon>Hevea</taxon>
    </lineage>
</organism>
<comment type="subcellular location">
    <subcellularLocation>
        <location evidence="1">Secreted</location>
        <location evidence="1">Cell wall</location>
    </subcellularLocation>
</comment>
<dbReference type="InterPro" id="IPR011050">
    <property type="entry name" value="Pectin_lyase_fold/virulence"/>
</dbReference>
<evidence type="ECO:0000259" key="10">
    <source>
        <dbReference type="Pfam" id="PF01095"/>
    </source>
</evidence>
<comment type="similarity">
    <text evidence="3">Belongs to the pectinesterase family.</text>
</comment>
<dbReference type="EC" id="3.1.1.11" evidence="4"/>
<feature type="signal peptide" evidence="9">
    <location>
        <begin position="1"/>
        <end position="16"/>
    </location>
</feature>
<gene>
    <name evidence="11" type="ORF">P3X46_015912</name>
</gene>
<keyword evidence="7" id="KW-0063">Aspartyl esterase</keyword>
<evidence type="ECO:0000256" key="1">
    <source>
        <dbReference type="ARBA" id="ARBA00004191"/>
    </source>
</evidence>
<accession>A0ABQ9M1D9</accession>
<dbReference type="PANTHER" id="PTHR31321:SF112">
    <property type="entry name" value="PECTINESTERASE"/>
    <property type="match status" value="1"/>
</dbReference>
<keyword evidence="5" id="KW-0134">Cell wall</keyword>
<evidence type="ECO:0000256" key="5">
    <source>
        <dbReference type="ARBA" id="ARBA00022512"/>
    </source>
</evidence>
<feature type="domain" description="Pectinesterase catalytic" evidence="10">
    <location>
        <begin position="58"/>
        <end position="259"/>
    </location>
</feature>
<evidence type="ECO:0000256" key="8">
    <source>
        <dbReference type="SAM" id="Phobius"/>
    </source>
</evidence>
<evidence type="ECO:0000256" key="4">
    <source>
        <dbReference type="ARBA" id="ARBA00013229"/>
    </source>
</evidence>
<evidence type="ECO:0000256" key="2">
    <source>
        <dbReference type="ARBA" id="ARBA00005184"/>
    </source>
</evidence>
<keyword evidence="6" id="KW-0378">Hydrolase</keyword>
<evidence type="ECO:0000256" key="6">
    <source>
        <dbReference type="ARBA" id="ARBA00022801"/>
    </source>
</evidence>
<evidence type="ECO:0000256" key="7">
    <source>
        <dbReference type="ARBA" id="ARBA00023085"/>
    </source>
</evidence>
<dbReference type="Proteomes" id="UP001174677">
    <property type="component" value="Chromosome 9"/>
</dbReference>
<keyword evidence="9" id="KW-0732">Signal</keyword>
<evidence type="ECO:0000313" key="11">
    <source>
        <dbReference type="EMBL" id="KAJ9172701.1"/>
    </source>
</evidence>
<feature type="chain" id="PRO_5046930748" description="pectinesterase" evidence="9">
    <location>
        <begin position="17"/>
        <end position="309"/>
    </location>
</feature>
<protein>
    <recommendedName>
        <fullName evidence="4">pectinesterase</fullName>
        <ecNumber evidence="4">3.1.1.11</ecNumber>
    </recommendedName>
</protein>
<dbReference type="EMBL" id="JARPOI010000009">
    <property type="protein sequence ID" value="KAJ9172701.1"/>
    <property type="molecule type" value="Genomic_DNA"/>
</dbReference>
<dbReference type="Pfam" id="PF01095">
    <property type="entry name" value="Pectinesterase"/>
    <property type="match status" value="1"/>
</dbReference>